<feature type="transmembrane region" description="Helical" evidence="1">
    <location>
        <begin position="6"/>
        <end position="27"/>
    </location>
</feature>
<name>A0A0R1UZS9_9LACO</name>
<comment type="caution">
    <text evidence="2">The sequence shown here is derived from an EMBL/GenBank/DDBJ whole genome shotgun (WGS) entry which is preliminary data.</text>
</comment>
<gene>
    <name evidence="2" type="ORF">FC21_GL000635</name>
</gene>
<reference evidence="2 3" key="1">
    <citation type="journal article" date="2015" name="Genome Announc.">
        <title>Expanding the biotechnology potential of lactobacilli through comparative genomics of 213 strains and associated genera.</title>
        <authorList>
            <person name="Sun Z."/>
            <person name="Harris H.M."/>
            <person name="McCann A."/>
            <person name="Guo C."/>
            <person name="Argimon S."/>
            <person name="Zhang W."/>
            <person name="Yang X."/>
            <person name="Jeffery I.B."/>
            <person name="Cooney J.C."/>
            <person name="Kagawa T.F."/>
            <person name="Liu W."/>
            <person name="Song Y."/>
            <person name="Salvetti E."/>
            <person name="Wrobel A."/>
            <person name="Rasinkangas P."/>
            <person name="Parkhill J."/>
            <person name="Rea M.C."/>
            <person name="O'Sullivan O."/>
            <person name="Ritari J."/>
            <person name="Douillard F.P."/>
            <person name="Paul Ross R."/>
            <person name="Yang R."/>
            <person name="Briner A.E."/>
            <person name="Felis G.E."/>
            <person name="de Vos W.M."/>
            <person name="Barrangou R."/>
            <person name="Klaenhammer T.R."/>
            <person name="Caufield P.W."/>
            <person name="Cui Y."/>
            <person name="Zhang H."/>
            <person name="O'Toole P.W."/>
        </authorList>
    </citation>
    <scope>NUCLEOTIDE SEQUENCE [LARGE SCALE GENOMIC DNA]</scope>
    <source>
        <strain evidence="2 3">DSM 18793</strain>
    </source>
</reference>
<keyword evidence="1" id="KW-0812">Transmembrane</keyword>
<dbReference type="RefSeq" id="WP_235804924.1">
    <property type="nucleotide sequence ID" value="NZ_AZGC01000001.1"/>
</dbReference>
<dbReference type="AlphaFoldDB" id="A0A0R1UZS9"/>
<dbReference type="PATRIC" id="fig|1423742.4.peg.660"/>
<sequence>MEGLEITDVAALVAIAGTLGGSVYALSKYLVREQAHKVVDGELKRLNKSITELTQTIVRFGLQIDNLIKTQDEQHKLIDRHDKTIDDHSVRIARLEEHVKGE</sequence>
<dbReference type="EMBL" id="AZGC01000001">
    <property type="protein sequence ID" value="KRL96552.1"/>
    <property type="molecule type" value="Genomic_DNA"/>
</dbReference>
<evidence type="ECO:0000313" key="3">
    <source>
        <dbReference type="Proteomes" id="UP000051084"/>
    </source>
</evidence>
<evidence type="ECO:0000313" key="2">
    <source>
        <dbReference type="EMBL" id="KRL96552.1"/>
    </source>
</evidence>
<accession>A0A0R1UZS9</accession>
<dbReference type="Proteomes" id="UP000051084">
    <property type="component" value="Unassembled WGS sequence"/>
</dbReference>
<evidence type="ECO:0000256" key="1">
    <source>
        <dbReference type="SAM" id="Phobius"/>
    </source>
</evidence>
<keyword evidence="1" id="KW-1133">Transmembrane helix</keyword>
<keyword evidence="3" id="KW-1185">Reference proteome</keyword>
<proteinExistence type="predicted"/>
<protein>
    <submittedName>
        <fullName evidence="2">Uncharacterized protein</fullName>
    </submittedName>
</protein>
<keyword evidence="1" id="KW-0472">Membrane</keyword>
<organism evidence="2 3">
    <name type="scientific">Limosilactobacillus equigenerosi DSM 18793 = JCM 14505</name>
    <dbReference type="NCBI Taxonomy" id="1423742"/>
    <lineage>
        <taxon>Bacteria</taxon>
        <taxon>Bacillati</taxon>
        <taxon>Bacillota</taxon>
        <taxon>Bacilli</taxon>
        <taxon>Lactobacillales</taxon>
        <taxon>Lactobacillaceae</taxon>
        <taxon>Limosilactobacillus</taxon>
    </lineage>
</organism>